<feature type="signal peptide" evidence="1">
    <location>
        <begin position="1"/>
        <end position="39"/>
    </location>
</feature>
<feature type="chain" id="PRO_5015622444" evidence="1">
    <location>
        <begin position="40"/>
        <end position="113"/>
    </location>
</feature>
<proteinExistence type="predicted"/>
<evidence type="ECO:0000313" key="3">
    <source>
        <dbReference type="Proteomes" id="UP000239352"/>
    </source>
</evidence>
<evidence type="ECO:0000313" key="2">
    <source>
        <dbReference type="EMBL" id="PRW62186.1"/>
    </source>
</evidence>
<reference evidence="2 3" key="1">
    <citation type="submission" date="2018-03" db="EMBL/GenBank/DDBJ databases">
        <title>Actinopolyspora mortivallis from Sahara, screening for active biomolecules.</title>
        <authorList>
            <person name="Selama O."/>
            <person name="Wellington E.M.H."/>
            <person name="Hacene H."/>
        </authorList>
    </citation>
    <scope>NUCLEOTIDE SEQUENCE [LARGE SCALE GENOMIC DNA]</scope>
    <source>
        <strain evidence="2 3">M5A</strain>
    </source>
</reference>
<dbReference type="InParanoid" id="A0A2T0GSU5"/>
<keyword evidence="1" id="KW-0732">Signal</keyword>
<dbReference type="GO" id="GO:0015066">
    <property type="term" value="F:alpha-amylase inhibitor activity"/>
    <property type="evidence" value="ECO:0007669"/>
    <property type="project" value="InterPro"/>
</dbReference>
<evidence type="ECO:0000256" key="1">
    <source>
        <dbReference type="SAM" id="SignalP"/>
    </source>
</evidence>
<accession>A0A2T0GSU5</accession>
<name>A0A2T0GSU5_ACTMO</name>
<organism evidence="2 3">
    <name type="scientific">Actinopolyspora mortivallis</name>
    <dbReference type="NCBI Taxonomy" id="33906"/>
    <lineage>
        <taxon>Bacteria</taxon>
        <taxon>Bacillati</taxon>
        <taxon>Actinomycetota</taxon>
        <taxon>Actinomycetes</taxon>
        <taxon>Actinopolysporales</taxon>
        <taxon>Actinopolysporaceae</taxon>
        <taxon>Actinopolyspora</taxon>
    </lineage>
</organism>
<comment type="caution">
    <text evidence="2">The sequence shown here is derived from an EMBL/GenBank/DDBJ whole genome shotgun (WGS) entry which is preliminary data.</text>
</comment>
<dbReference type="AlphaFoldDB" id="A0A2T0GSU5"/>
<protein>
    <submittedName>
        <fullName evidence="2">Uncharacterized protein</fullName>
    </submittedName>
</protein>
<dbReference type="Gene3D" id="2.60.40.20">
    <property type="entry name" value="Alpha-amylase inhibitor"/>
    <property type="match status" value="1"/>
</dbReference>
<gene>
    <name evidence="2" type="ORF">CEP50_16790</name>
</gene>
<dbReference type="Proteomes" id="UP000239352">
    <property type="component" value="Unassembled WGS sequence"/>
</dbReference>
<dbReference type="InterPro" id="IPR036379">
    <property type="entry name" value="A-amylase_inhib_sf"/>
</dbReference>
<sequence length="113" mass="12418">MRYEGEEETTPLLGRLSKLAAGAVLVLGSLTFTAPAANAAPWPDCLKVDTKIHIWDQTTTVTNKCGEQMDLRMVINNQPDSQCLSVGGGGSVDYKYLRHGQFAYLEDCGHEDW</sequence>
<dbReference type="EMBL" id="PVSR01000039">
    <property type="protein sequence ID" value="PRW62186.1"/>
    <property type="molecule type" value="Genomic_DNA"/>
</dbReference>
<keyword evidence="3" id="KW-1185">Reference proteome</keyword>